<reference evidence="4 5" key="1">
    <citation type="journal article" date="2009" name="Nat. Genet.">
        <title>The genome of the cucumber, Cucumis sativus L.</title>
        <authorList>
            <person name="Huang S."/>
            <person name="Li R."/>
            <person name="Zhang Z."/>
            <person name="Li L."/>
            <person name="Gu X."/>
            <person name="Fan W."/>
            <person name="Lucas W.J."/>
            <person name="Wang X."/>
            <person name="Xie B."/>
            <person name="Ni P."/>
            <person name="Ren Y."/>
            <person name="Zhu H."/>
            <person name="Li J."/>
            <person name="Lin K."/>
            <person name="Jin W."/>
            <person name="Fei Z."/>
            <person name="Li G."/>
            <person name="Staub J."/>
            <person name="Kilian A."/>
            <person name="van der Vossen E.A."/>
            <person name="Wu Y."/>
            <person name="Guo J."/>
            <person name="He J."/>
            <person name="Jia Z."/>
            <person name="Ren Y."/>
            <person name="Tian G."/>
            <person name="Lu Y."/>
            <person name="Ruan J."/>
            <person name="Qian W."/>
            <person name="Wang M."/>
            <person name="Huang Q."/>
            <person name="Li B."/>
            <person name="Xuan Z."/>
            <person name="Cao J."/>
            <person name="Asan"/>
            <person name="Wu Z."/>
            <person name="Zhang J."/>
            <person name="Cai Q."/>
            <person name="Bai Y."/>
            <person name="Zhao B."/>
            <person name="Han Y."/>
            <person name="Li Y."/>
            <person name="Li X."/>
            <person name="Wang S."/>
            <person name="Shi Q."/>
            <person name="Liu S."/>
            <person name="Cho W.K."/>
            <person name="Kim J.Y."/>
            <person name="Xu Y."/>
            <person name="Heller-Uszynska K."/>
            <person name="Miao H."/>
            <person name="Cheng Z."/>
            <person name="Zhang S."/>
            <person name="Wu J."/>
            <person name="Yang Y."/>
            <person name="Kang H."/>
            <person name="Li M."/>
            <person name="Liang H."/>
            <person name="Ren X."/>
            <person name="Shi Z."/>
            <person name="Wen M."/>
            <person name="Jian M."/>
            <person name="Yang H."/>
            <person name="Zhang G."/>
            <person name="Yang Z."/>
            <person name="Chen R."/>
            <person name="Liu S."/>
            <person name="Li J."/>
            <person name="Ma L."/>
            <person name="Liu H."/>
            <person name="Zhou Y."/>
            <person name="Zhao J."/>
            <person name="Fang X."/>
            <person name="Li G."/>
            <person name="Fang L."/>
            <person name="Li Y."/>
            <person name="Liu D."/>
            <person name="Zheng H."/>
            <person name="Zhang Y."/>
            <person name="Qin N."/>
            <person name="Li Z."/>
            <person name="Yang G."/>
            <person name="Yang S."/>
            <person name="Bolund L."/>
            <person name="Kristiansen K."/>
            <person name="Zheng H."/>
            <person name="Li S."/>
            <person name="Zhang X."/>
            <person name="Yang H."/>
            <person name="Wang J."/>
            <person name="Sun R."/>
            <person name="Zhang B."/>
            <person name="Jiang S."/>
            <person name="Wang J."/>
            <person name="Du Y."/>
            <person name="Li S."/>
        </authorList>
    </citation>
    <scope>NUCLEOTIDE SEQUENCE [LARGE SCALE GENOMIC DNA]</scope>
    <source>
        <strain evidence="5">cv. 9930</strain>
    </source>
</reference>
<dbReference type="Pfam" id="PF16845">
    <property type="entry name" value="SQAPI"/>
    <property type="match status" value="1"/>
</dbReference>
<dbReference type="Gene3D" id="3.10.450.10">
    <property type="match status" value="1"/>
</dbReference>
<proteinExistence type="predicted"/>
<protein>
    <submittedName>
        <fullName evidence="4">Cystatin domain containing protein</fullName>
    </submittedName>
</protein>
<dbReference type="EMBL" id="CM002928">
    <property type="protein sequence ID" value="KGN43767.1"/>
    <property type="molecule type" value="Genomic_DNA"/>
</dbReference>
<evidence type="ECO:0000313" key="4">
    <source>
        <dbReference type="EMBL" id="KGN43767.1"/>
    </source>
</evidence>
<evidence type="ECO:0000259" key="3">
    <source>
        <dbReference type="Pfam" id="PF16845"/>
    </source>
</evidence>
<dbReference type="InterPro" id="IPR000010">
    <property type="entry name" value="Cystatin_dom"/>
</dbReference>
<reference evidence="4 5" key="3">
    <citation type="journal article" date="2010" name="BMC Genomics">
        <title>Transcriptome sequencing and comparative analysis of cucumber flowers with different sex types.</title>
        <authorList>
            <person name="Guo S."/>
            <person name="Zheng Y."/>
            <person name="Joung J.G."/>
            <person name="Liu S."/>
            <person name="Zhang Z."/>
            <person name="Crasta O.R."/>
            <person name="Sobral B.W."/>
            <person name="Xu Y."/>
            <person name="Huang S."/>
            <person name="Fei Z."/>
        </authorList>
    </citation>
    <scope>NUCLEOTIDE SEQUENCE [LARGE SCALE GENOMIC DNA]</scope>
    <source>
        <strain evidence="5">cv. 9930</strain>
    </source>
</reference>
<accession>A0A0A0K644</accession>
<dbReference type="AlphaFoldDB" id="A0A0A0K644"/>
<sequence>MISTLLANVGQHDPILHVTSKDTKGDHQSEWISIRAIEDPYVQEVAKFAMREFEKEKMARFQYKRLLSCWIKEEMGGIKYRLVLEVIKEEKLEGKYEAVVWEASGRLIIRKLKLISFMPSMHGAA</sequence>
<dbReference type="GO" id="GO:0004869">
    <property type="term" value="F:cysteine-type endopeptidase inhibitor activity"/>
    <property type="evidence" value="ECO:0007669"/>
    <property type="project" value="UniProtKB-KW"/>
</dbReference>
<dbReference type="Gramene" id="KGN43767">
    <property type="protein sequence ID" value="KGN43767"/>
    <property type="gene ID" value="Csa_7G066240"/>
</dbReference>
<dbReference type="Proteomes" id="UP000029981">
    <property type="component" value="Chromosome 7"/>
</dbReference>
<reference evidence="4 5" key="2">
    <citation type="journal article" date="2009" name="PLoS ONE">
        <title>An integrated genetic and cytogenetic map of the cucumber genome.</title>
        <authorList>
            <person name="Ren Y."/>
            <person name="Zhang Z."/>
            <person name="Liu J."/>
            <person name="Staub J.E."/>
            <person name="Han Y."/>
            <person name="Cheng Z."/>
            <person name="Li X."/>
            <person name="Lu J."/>
            <person name="Miao H."/>
            <person name="Kang H."/>
            <person name="Xie B."/>
            <person name="Gu X."/>
            <person name="Wang X."/>
            <person name="Du Y."/>
            <person name="Jin W."/>
            <person name="Huang S."/>
        </authorList>
    </citation>
    <scope>NUCLEOTIDE SEQUENCE [LARGE SCALE GENOMIC DNA]</scope>
    <source>
        <strain evidence="5">cv. 9930</strain>
    </source>
</reference>
<dbReference type="InterPro" id="IPR046350">
    <property type="entry name" value="Cystatin_sf"/>
</dbReference>
<reference evidence="4 5" key="4">
    <citation type="journal article" date="2011" name="BMC Genomics">
        <title>RNA-Seq improves annotation of protein-coding genes in the cucumber genome.</title>
        <authorList>
            <person name="Li Z."/>
            <person name="Zhang Z."/>
            <person name="Yan P."/>
            <person name="Huang S."/>
            <person name="Fei Z."/>
            <person name="Lin K."/>
        </authorList>
    </citation>
    <scope>NUCLEOTIDE SEQUENCE [LARGE SCALE GENOMIC DNA]</scope>
    <source>
        <strain evidence="5">cv. 9930</strain>
    </source>
</reference>
<evidence type="ECO:0000256" key="1">
    <source>
        <dbReference type="ARBA" id="ARBA00022690"/>
    </source>
</evidence>
<dbReference type="PANTHER" id="PTHR47116">
    <property type="entry name" value="PHLOEM FILAMENT PROTEIN"/>
    <property type="match status" value="1"/>
</dbReference>
<name>A0A0A0K644_CUCSA</name>
<gene>
    <name evidence="4" type="ORF">Csa_7G066240</name>
</gene>
<organism evidence="4 5">
    <name type="scientific">Cucumis sativus</name>
    <name type="common">Cucumber</name>
    <dbReference type="NCBI Taxonomy" id="3659"/>
    <lineage>
        <taxon>Eukaryota</taxon>
        <taxon>Viridiplantae</taxon>
        <taxon>Streptophyta</taxon>
        <taxon>Embryophyta</taxon>
        <taxon>Tracheophyta</taxon>
        <taxon>Spermatophyta</taxon>
        <taxon>Magnoliopsida</taxon>
        <taxon>eudicotyledons</taxon>
        <taxon>Gunneridae</taxon>
        <taxon>Pentapetalae</taxon>
        <taxon>rosids</taxon>
        <taxon>fabids</taxon>
        <taxon>Cucurbitales</taxon>
        <taxon>Cucurbitaceae</taxon>
        <taxon>Benincaseae</taxon>
        <taxon>Cucumis</taxon>
    </lineage>
</organism>
<dbReference type="InterPro" id="IPR027214">
    <property type="entry name" value="Cystatin"/>
</dbReference>
<evidence type="ECO:0000313" key="5">
    <source>
        <dbReference type="Proteomes" id="UP000029981"/>
    </source>
</evidence>
<dbReference type="SUPFAM" id="SSF54403">
    <property type="entry name" value="Cystatin/monellin"/>
    <property type="match status" value="1"/>
</dbReference>
<keyword evidence="5" id="KW-1185">Reference proteome</keyword>
<evidence type="ECO:0000256" key="2">
    <source>
        <dbReference type="ARBA" id="ARBA00022704"/>
    </source>
</evidence>
<keyword evidence="1" id="KW-0646">Protease inhibitor</keyword>
<feature type="domain" description="Cystatin" evidence="3">
    <location>
        <begin position="34"/>
        <end position="104"/>
    </location>
</feature>
<keyword evidence="2" id="KW-0789">Thiol protease inhibitor</keyword>